<dbReference type="Proteomes" id="UP000822688">
    <property type="component" value="Chromosome 12"/>
</dbReference>
<evidence type="ECO:0000313" key="1">
    <source>
        <dbReference type="EMBL" id="KAG0553361.1"/>
    </source>
</evidence>
<reference evidence="1" key="1">
    <citation type="submission" date="2020-06" db="EMBL/GenBank/DDBJ databases">
        <title>WGS assembly of Ceratodon purpureus strain R40.</title>
        <authorList>
            <person name="Carey S.B."/>
            <person name="Jenkins J."/>
            <person name="Shu S."/>
            <person name="Lovell J.T."/>
            <person name="Sreedasyam A."/>
            <person name="Maumus F."/>
            <person name="Tiley G.P."/>
            <person name="Fernandez-Pozo N."/>
            <person name="Barry K."/>
            <person name="Chen C."/>
            <person name="Wang M."/>
            <person name="Lipzen A."/>
            <person name="Daum C."/>
            <person name="Saski C.A."/>
            <person name="Payton A.C."/>
            <person name="Mcbreen J.C."/>
            <person name="Conrad R.E."/>
            <person name="Kollar L.M."/>
            <person name="Olsson S."/>
            <person name="Huttunen S."/>
            <person name="Landis J.B."/>
            <person name="Wickett N.J."/>
            <person name="Johnson M.G."/>
            <person name="Rensing S.A."/>
            <person name="Grimwood J."/>
            <person name="Schmutz J."/>
            <person name="Mcdaniel S.F."/>
        </authorList>
    </citation>
    <scope>NUCLEOTIDE SEQUENCE</scope>
    <source>
        <strain evidence="1">R40</strain>
    </source>
</reference>
<evidence type="ECO:0000313" key="2">
    <source>
        <dbReference type="Proteomes" id="UP000822688"/>
    </source>
</evidence>
<organism evidence="1 2">
    <name type="scientific">Ceratodon purpureus</name>
    <name type="common">Fire moss</name>
    <name type="synonym">Dicranum purpureum</name>
    <dbReference type="NCBI Taxonomy" id="3225"/>
    <lineage>
        <taxon>Eukaryota</taxon>
        <taxon>Viridiplantae</taxon>
        <taxon>Streptophyta</taxon>
        <taxon>Embryophyta</taxon>
        <taxon>Bryophyta</taxon>
        <taxon>Bryophytina</taxon>
        <taxon>Bryopsida</taxon>
        <taxon>Dicranidae</taxon>
        <taxon>Pseudoditrichales</taxon>
        <taxon>Ditrichaceae</taxon>
        <taxon>Ceratodon</taxon>
    </lineage>
</organism>
<dbReference type="EMBL" id="CM026433">
    <property type="protein sequence ID" value="KAG0553361.1"/>
    <property type="molecule type" value="Genomic_DNA"/>
</dbReference>
<dbReference type="PROSITE" id="PS51257">
    <property type="entry name" value="PROKAR_LIPOPROTEIN"/>
    <property type="match status" value="1"/>
</dbReference>
<comment type="caution">
    <text evidence="1">The sequence shown here is derived from an EMBL/GenBank/DDBJ whole genome shotgun (WGS) entry which is preliminary data.</text>
</comment>
<name>A0A8T0G371_CERPU</name>
<gene>
    <name evidence="1" type="ORF">KC19_12G005400</name>
</gene>
<protein>
    <submittedName>
        <fullName evidence="1">Uncharacterized protein</fullName>
    </submittedName>
</protein>
<keyword evidence="2" id="KW-1185">Reference proteome</keyword>
<accession>A0A8T0G371</accession>
<proteinExistence type="predicted"/>
<sequence>MRDPIGFLVLRNNCGSLIILGCSTCAMELVEIVVVKGELERVPELISSSLCTHVMLLHVQRGAGKWKTGDVQAPLSSCSELRCSILSIIQFVPFRTAIAKISCCKVQCRSPSIYS</sequence>
<dbReference type="AlphaFoldDB" id="A0A8T0G371"/>